<gene>
    <name evidence="2" type="ORF">AMOR_53350</name>
</gene>
<dbReference type="EMBL" id="AP025591">
    <property type="protein sequence ID" value="BDG06339.1"/>
    <property type="molecule type" value="Genomic_DNA"/>
</dbReference>
<reference evidence="3" key="1">
    <citation type="journal article" date="2022" name="Int. J. Syst. Evol. Microbiol.">
        <title>Anaeromyxobacter oryzae sp. nov., Anaeromyxobacter diazotrophicus sp. nov. and Anaeromyxobacter paludicola sp. nov., isolated from paddy soils.</title>
        <authorList>
            <person name="Itoh H."/>
            <person name="Xu Z."/>
            <person name="Mise K."/>
            <person name="Masuda Y."/>
            <person name="Ushijima N."/>
            <person name="Hayakawa C."/>
            <person name="Shiratori Y."/>
            <person name="Senoo K."/>
        </authorList>
    </citation>
    <scope>NUCLEOTIDE SEQUENCE [LARGE SCALE GENOMIC DNA]</scope>
    <source>
        <strain evidence="3">Red232</strain>
    </source>
</reference>
<feature type="signal peptide" evidence="1">
    <location>
        <begin position="1"/>
        <end position="22"/>
    </location>
</feature>
<dbReference type="RefSeq" id="WP_248355842.1">
    <property type="nucleotide sequence ID" value="NZ_AP025591.1"/>
</dbReference>
<proteinExistence type="predicted"/>
<sequence>MTKALKAALAAAALVTASAAWATPSTTFWTPATTYTQPYLIPHLTYDTYVAEKGILQNTYGVTMGVLPFEKLQGEVGVDAFYPTISLRTNDFVQVNGKLTLPENAFADWQPGVSFGIANVGFKKDVSDYDLLHLTVAKTFPVIGNIGVGGYYGAGSKVLWTGSDAKVNRSGFMASWTSADIKIGKPGLDKIIFLADVATGKNWFGAVGGGIGLYFTPSIDVLTGPVYLLDENLYKANSMANTNFMWTVQLDVDMDFAAPKK</sequence>
<keyword evidence="1" id="KW-0732">Signal</keyword>
<dbReference type="Proteomes" id="UP001162891">
    <property type="component" value="Chromosome"/>
</dbReference>
<evidence type="ECO:0000313" key="2">
    <source>
        <dbReference type="EMBL" id="BDG06339.1"/>
    </source>
</evidence>
<feature type="chain" id="PRO_5047474411" description="Neuromedin U" evidence="1">
    <location>
        <begin position="23"/>
        <end position="261"/>
    </location>
</feature>
<protein>
    <recommendedName>
        <fullName evidence="4">Neuromedin U</fullName>
    </recommendedName>
</protein>
<evidence type="ECO:0000256" key="1">
    <source>
        <dbReference type="SAM" id="SignalP"/>
    </source>
</evidence>
<evidence type="ECO:0008006" key="4">
    <source>
        <dbReference type="Google" id="ProtNLM"/>
    </source>
</evidence>
<evidence type="ECO:0000313" key="3">
    <source>
        <dbReference type="Proteomes" id="UP001162891"/>
    </source>
</evidence>
<name>A0ABN6MZE9_9BACT</name>
<keyword evidence="3" id="KW-1185">Reference proteome</keyword>
<organism evidence="2 3">
    <name type="scientific">Anaeromyxobacter oryzae</name>
    <dbReference type="NCBI Taxonomy" id="2918170"/>
    <lineage>
        <taxon>Bacteria</taxon>
        <taxon>Pseudomonadati</taxon>
        <taxon>Myxococcota</taxon>
        <taxon>Myxococcia</taxon>
        <taxon>Myxococcales</taxon>
        <taxon>Cystobacterineae</taxon>
        <taxon>Anaeromyxobacteraceae</taxon>
        <taxon>Anaeromyxobacter</taxon>
    </lineage>
</organism>
<accession>A0ABN6MZE9</accession>